<name>A0A066Z106_9ACTN</name>
<dbReference type="Proteomes" id="UP000027178">
    <property type="component" value="Unassembled WGS sequence"/>
</dbReference>
<dbReference type="PATRIC" id="fig|1348663.4.peg.1181"/>
<sequence>MSNTPEDSATETEAVLSLQETPTAQSEDEVQAHISTSSVHICSPVGDKTE</sequence>
<organism evidence="2 3">
    <name type="scientific">Kitasatospora cheerisanensis KCTC 2395</name>
    <dbReference type="NCBI Taxonomy" id="1348663"/>
    <lineage>
        <taxon>Bacteria</taxon>
        <taxon>Bacillati</taxon>
        <taxon>Actinomycetota</taxon>
        <taxon>Actinomycetes</taxon>
        <taxon>Kitasatosporales</taxon>
        <taxon>Streptomycetaceae</taxon>
        <taxon>Kitasatospora</taxon>
    </lineage>
</organism>
<feature type="region of interest" description="Disordered" evidence="1">
    <location>
        <begin position="1"/>
        <end position="50"/>
    </location>
</feature>
<evidence type="ECO:0000313" key="2">
    <source>
        <dbReference type="EMBL" id="KDN87152.1"/>
    </source>
</evidence>
<proteinExistence type="predicted"/>
<evidence type="ECO:0000256" key="1">
    <source>
        <dbReference type="SAM" id="MobiDB-lite"/>
    </source>
</evidence>
<accession>A0A066Z106</accession>
<dbReference type="RefSeq" id="WP_157031911.1">
    <property type="nucleotide sequence ID" value="NZ_KK853997.1"/>
</dbReference>
<keyword evidence="3" id="KW-1185">Reference proteome</keyword>
<comment type="caution">
    <text evidence="2">The sequence shown here is derived from an EMBL/GenBank/DDBJ whole genome shotgun (WGS) entry which is preliminary data.</text>
</comment>
<dbReference type="EMBL" id="JNBY01000050">
    <property type="protein sequence ID" value="KDN87152.1"/>
    <property type="molecule type" value="Genomic_DNA"/>
</dbReference>
<reference evidence="2 3" key="1">
    <citation type="submission" date="2014-05" db="EMBL/GenBank/DDBJ databases">
        <title>Draft Genome Sequence of Kitasatospora cheerisanensis KCTC 2395.</title>
        <authorList>
            <person name="Nam D.H."/>
        </authorList>
    </citation>
    <scope>NUCLEOTIDE SEQUENCE [LARGE SCALE GENOMIC DNA]</scope>
    <source>
        <strain evidence="2 3">KCTC 2395</strain>
    </source>
</reference>
<gene>
    <name evidence="2" type="ORF">KCH_12370</name>
</gene>
<dbReference type="AlphaFoldDB" id="A0A066Z106"/>
<protein>
    <submittedName>
        <fullName evidence="2">Uncharacterized protein</fullName>
    </submittedName>
</protein>
<dbReference type="HOGENOM" id="CLU_3118795_0_0_11"/>
<evidence type="ECO:0000313" key="3">
    <source>
        <dbReference type="Proteomes" id="UP000027178"/>
    </source>
</evidence>